<keyword evidence="3" id="KW-1185">Reference proteome</keyword>
<dbReference type="InterPro" id="IPR000210">
    <property type="entry name" value="BTB/POZ_dom"/>
</dbReference>
<evidence type="ECO:0000259" key="1">
    <source>
        <dbReference type="PROSITE" id="PS50097"/>
    </source>
</evidence>
<accession>A0AA39N1D6</accession>
<dbReference type="AlphaFoldDB" id="A0AA39N1D6"/>
<comment type="caution">
    <text evidence="2">The sequence shown here is derived from an EMBL/GenBank/DDBJ whole genome shotgun (WGS) entry which is preliminary data.</text>
</comment>
<dbReference type="Pfam" id="PF00651">
    <property type="entry name" value="BTB"/>
    <property type="match status" value="1"/>
</dbReference>
<dbReference type="Proteomes" id="UP001175226">
    <property type="component" value="Unassembled WGS sequence"/>
</dbReference>
<feature type="domain" description="BTB" evidence="1">
    <location>
        <begin position="83"/>
        <end position="138"/>
    </location>
</feature>
<dbReference type="Gene3D" id="3.30.710.10">
    <property type="entry name" value="Potassium Channel Kv1.1, Chain A"/>
    <property type="match status" value="1"/>
</dbReference>
<dbReference type="EMBL" id="JAUEPT010000002">
    <property type="protein sequence ID" value="KAK0454367.1"/>
    <property type="molecule type" value="Genomic_DNA"/>
</dbReference>
<protein>
    <recommendedName>
        <fullName evidence="1">BTB domain-containing protein</fullName>
    </recommendedName>
</protein>
<name>A0AA39N1D6_9AGAR</name>
<evidence type="ECO:0000313" key="3">
    <source>
        <dbReference type="Proteomes" id="UP001175226"/>
    </source>
</evidence>
<dbReference type="SUPFAM" id="SSF54695">
    <property type="entry name" value="POZ domain"/>
    <property type="match status" value="1"/>
</dbReference>
<gene>
    <name evidence="2" type="ORF">EV421DRAFT_1896292</name>
</gene>
<reference evidence="2" key="1">
    <citation type="submission" date="2023-06" db="EMBL/GenBank/DDBJ databases">
        <authorList>
            <consortium name="Lawrence Berkeley National Laboratory"/>
            <person name="Ahrendt S."/>
            <person name="Sahu N."/>
            <person name="Indic B."/>
            <person name="Wong-Bajracharya J."/>
            <person name="Merenyi Z."/>
            <person name="Ke H.-M."/>
            <person name="Monk M."/>
            <person name="Kocsube S."/>
            <person name="Drula E."/>
            <person name="Lipzen A."/>
            <person name="Balint B."/>
            <person name="Henrissat B."/>
            <person name="Andreopoulos B."/>
            <person name="Martin F.M."/>
            <person name="Harder C.B."/>
            <person name="Rigling D."/>
            <person name="Ford K.L."/>
            <person name="Foster G.D."/>
            <person name="Pangilinan J."/>
            <person name="Papanicolaou A."/>
            <person name="Barry K."/>
            <person name="LaButti K."/>
            <person name="Viragh M."/>
            <person name="Koriabine M."/>
            <person name="Yan M."/>
            <person name="Riley R."/>
            <person name="Champramary S."/>
            <person name="Plett K.L."/>
            <person name="Tsai I.J."/>
            <person name="Slot J."/>
            <person name="Sipos G."/>
            <person name="Plett J."/>
            <person name="Nagy L.G."/>
            <person name="Grigoriev I.V."/>
        </authorList>
    </citation>
    <scope>NUCLEOTIDE SEQUENCE</scope>
    <source>
        <strain evidence="2">FPL87.14</strain>
    </source>
</reference>
<evidence type="ECO:0000313" key="2">
    <source>
        <dbReference type="EMBL" id="KAK0454367.1"/>
    </source>
</evidence>
<organism evidence="2 3">
    <name type="scientific">Armillaria borealis</name>
    <dbReference type="NCBI Taxonomy" id="47425"/>
    <lineage>
        <taxon>Eukaryota</taxon>
        <taxon>Fungi</taxon>
        <taxon>Dikarya</taxon>
        <taxon>Basidiomycota</taxon>
        <taxon>Agaricomycotina</taxon>
        <taxon>Agaricomycetes</taxon>
        <taxon>Agaricomycetidae</taxon>
        <taxon>Agaricales</taxon>
        <taxon>Marasmiineae</taxon>
        <taxon>Physalacriaceae</taxon>
        <taxon>Armillaria</taxon>
    </lineage>
</organism>
<dbReference type="InterPro" id="IPR011333">
    <property type="entry name" value="SKP1/BTB/POZ_sf"/>
</dbReference>
<dbReference type="PROSITE" id="PS50097">
    <property type="entry name" value="BTB"/>
    <property type="match status" value="1"/>
</dbReference>
<sequence length="266" mass="30283">MPYPDIPQTYPIIVMPGERSPSRSVDRFTRQISVLLFPAEYDFSIVLTAISSSRSRSPCRIIETPQNLGAAEPFYYPPPPPVTQLGVHIDRTQYKIHRHFLVTNSSVFANELSPHITYKILTGDIDKSAFELILSLFYPKDCFSGHDIQSESDWHKVLVFACRYKMTVIRDMALTKVPTLDPIEKAELATKYGLKDWLVPAYVDLCMKDLTSHNRWSAEEGKKIGLEGILALADVKRDILDHLEDHLDKAKVLKTVEKKLEALKLI</sequence>
<proteinExistence type="predicted"/>